<dbReference type="PANTHER" id="PTHR33744">
    <property type="entry name" value="CARBOHYDRATE DIACID REGULATOR"/>
    <property type="match status" value="1"/>
</dbReference>
<dbReference type="Pfam" id="PF07905">
    <property type="entry name" value="PucR"/>
    <property type="match status" value="1"/>
</dbReference>
<organism evidence="5 6">
    <name type="scientific">Anoxybacteroides tepidamans</name>
    <dbReference type="NCBI Taxonomy" id="265948"/>
    <lineage>
        <taxon>Bacteria</taxon>
        <taxon>Bacillati</taxon>
        <taxon>Bacillota</taxon>
        <taxon>Bacilli</taxon>
        <taxon>Bacillales</taxon>
        <taxon>Anoxybacillaceae</taxon>
        <taxon>Anoxybacteroides</taxon>
    </lineage>
</organism>
<dbReference type="InterPro" id="IPR025736">
    <property type="entry name" value="PucR_C-HTH_dom"/>
</dbReference>
<name>A0A7W8IRN0_9BACL</name>
<gene>
    <name evidence="5" type="ORF">HNQ34_002483</name>
</gene>
<dbReference type="InterPro" id="IPR041522">
    <property type="entry name" value="CdaR_GGDEF"/>
</dbReference>
<comment type="similarity">
    <text evidence="1">Belongs to the CdaR family.</text>
</comment>
<dbReference type="InterPro" id="IPR042070">
    <property type="entry name" value="PucR_C-HTH_sf"/>
</dbReference>
<evidence type="ECO:0000259" key="3">
    <source>
        <dbReference type="Pfam" id="PF13556"/>
    </source>
</evidence>
<dbReference type="AlphaFoldDB" id="A0A7W8IRN0"/>
<proteinExistence type="inferred from homology"/>
<dbReference type="Gene3D" id="1.10.10.2840">
    <property type="entry name" value="PucR C-terminal helix-turn-helix domain"/>
    <property type="match status" value="1"/>
</dbReference>
<accession>A0A7W8IRN0</accession>
<sequence length="541" mass="62417">MKISEILLHIPSFRNAKLIAGHEGKEREVYSVNMMDAPDIIYYLKPNELLVTTAYHLKDKPHDLLELIKNMGEQQCAGLAIKTKRFLEEIPQTALAYADKIGFPIIELPIDISLGEIVNQSLSYILDKRTNELLLALETHQKFTHHIMSGKGLVSLLQNLYSMVKYPIILLDKYFRIIASSHPFSEVSAELRKLHSNGFRFFLPNTSYSCFSLLSNRETISIFPIYTHEKNSGCLAIIGNIPVSNPSITLTIEQAANVISFELMKENALKQYTKKVRNEFFINFTEGSFQSKEEVAIKAKEFQIINDQSYICTIGKLDENKATLSFTQSHKEIDTIFEFIEEESHLFFKSIHHFTKGNICILLFPAIESWTDLSTVILPFLQELQLKIKNRYDRTVSFGISNLCQQFLDVQKGFKEALEALETGYLSGNRSFIQIYRRKNVSELLQMIPIQDLKDFYDETLQKLADASINQNESEMLLHTLFLFLENHCQISETAKKLYVHRNTVIYRLEKCEELIGKSLKDPDTTFRLRLAFRIKNLLHL</sequence>
<dbReference type="EMBL" id="JACHEP010000015">
    <property type="protein sequence ID" value="MBB5325382.1"/>
    <property type="molecule type" value="Genomic_DNA"/>
</dbReference>
<feature type="domain" description="CdaR GGDEF-like" evidence="4">
    <location>
        <begin position="291"/>
        <end position="422"/>
    </location>
</feature>
<keyword evidence="6" id="KW-1185">Reference proteome</keyword>
<reference evidence="5 6" key="1">
    <citation type="submission" date="2020-08" db="EMBL/GenBank/DDBJ databases">
        <title>Genomic Encyclopedia of Type Strains, Phase IV (KMG-IV): sequencing the most valuable type-strain genomes for metagenomic binning, comparative biology and taxonomic classification.</title>
        <authorList>
            <person name="Goeker M."/>
        </authorList>
    </citation>
    <scope>NUCLEOTIDE SEQUENCE [LARGE SCALE GENOMIC DNA]</scope>
    <source>
        <strain evidence="5 6">DSM 16325</strain>
    </source>
</reference>
<dbReference type="InterPro" id="IPR051448">
    <property type="entry name" value="CdaR-like_regulators"/>
</dbReference>
<evidence type="ECO:0000313" key="6">
    <source>
        <dbReference type="Proteomes" id="UP000520011"/>
    </source>
</evidence>
<evidence type="ECO:0000256" key="1">
    <source>
        <dbReference type="ARBA" id="ARBA00006754"/>
    </source>
</evidence>
<protein>
    <submittedName>
        <fullName evidence="5">Purine catabolism regulator</fullName>
    </submittedName>
</protein>
<evidence type="ECO:0000259" key="4">
    <source>
        <dbReference type="Pfam" id="PF17853"/>
    </source>
</evidence>
<dbReference type="RefSeq" id="WP_183254870.1">
    <property type="nucleotide sequence ID" value="NZ_JACHEP010000015.1"/>
</dbReference>
<dbReference type="InterPro" id="IPR012914">
    <property type="entry name" value="PucR_dom"/>
</dbReference>
<evidence type="ECO:0000313" key="5">
    <source>
        <dbReference type="EMBL" id="MBB5325382.1"/>
    </source>
</evidence>
<dbReference type="PANTHER" id="PTHR33744:SF1">
    <property type="entry name" value="DNA-BINDING TRANSCRIPTIONAL ACTIVATOR ADER"/>
    <property type="match status" value="1"/>
</dbReference>
<comment type="caution">
    <text evidence="5">The sequence shown here is derived from an EMBL/GenBank/DDBJ whole genome shotgun (WGS) entry which is preliminary data.</text>
</comment>
<feature type="domain" description="Purine catabolism PurC-like" evidence="2">
    <location>
        <begin position="7"/>
        <end position="125"/>
    </location>
</feature>
<dbReference type="Pfam" id="PF13556">
    <property type="entry name" value="HTH_30"/>
    <property type="match status" value="1"/>
</dbReference>
<dbReference type="Proteomes" id="UP000520011">
    <property type="component" value="Unassembled WGS sequence"/>
</dbReference>
<evidence type="ECO:0000259" key="2">
    <source>
        <dbReference type="Pfam" id="PF07905"/>
    </source>
</evidence>
<feature type="domain" description="PucR C-terminal helix-turn-helix" evidence="3">
    <location>
        <begin position="477"/>
        <end position="535"/>
    </location>
</feature>
<dbReference type="Pfam" id="PF17853">
    <property type="entry name" value="GGDEF_2"/>
    <property type="match status" value="1"/>
</dbReference>